<reference evidence="2" key="1">
    <citation type="submission" date="2021-03" db="EMBL/GenBank/DDBJ databases">
        <authorList>
            <person name="Sun Q."/>
        </authorList>
    </citation>
    <scope>NUCLEOTIDE SEQUENCE</scope>
    <source>
        <strain evidence="2">CCM 8862</strain>
    </source>
</reference>
<comment type="caution">
    <text evidence="2">The sequence shown here is derived from an EMBL/GenBank/DDBJ whole genome shotgun (WGS) entry which is preliminary data.</text>
</comment>
<sequence length="277" mass="29440">MVSPKASAQLAHLIGTWPVDTYAAAVIDNGRLLAAAGATDTVFPLASVTKPIVAYAVMVAVEEGVFDLDDHLGPEGSTVRHLLAHASGVGFDSPTPQKKPGERRIYSSAGYEILADAVGEASGIDFPDYLRQAVFEPLGMTQSRLAGSAGHGMESTVDDLVAFACEVLEPTLLAPATVEEMTVCQFEGLDGVVPGYGMHKPCPWGLGFEIKAAKTPHWTGATMPADTIGHFGQSGTYLWIHRPTGRAGIAVTNRDFGDWAQPLWAETNDAIWRALDH</sequence>
<dbReference type="PANTHER" id="PTHR43283:SF15">
    <property type="entry name" value="CONSERVED PROTEIN"/>
    <property type="match status" value="1"/>
</dbReference>
<name>A0A939E0M4_9CORY</name>
<evidence type="ECO:0000259" key="1">
    <source>
        <dbReference type="Pfam" id="PF00144"/>
    </source>
</evidence>
<dbReference type="InterPro" id="IPR012338">
    <property type="entry name" value="Beta-lactam/transpept-like"/>
</dbReference>
<dbReference type="Gene3D" id="3.40.710.10">
    <property type="entry name" value="DD-peptidase/beta-lactamase superfamily"/>
    <property type="match status" value="1"/>
</dbReference>
<organism evidence="2 3">
    <name type="scientific">Corynebacterium mendelii</name>
    <dbReference type="NCBI Taxonomy" id="2765362"/>
    <lineage>
        <taxon>Bacteria</taxon>
        <taxon>Bacillati</taxon>
        <taxon>Actinomycetota</taxon>
        <taxon>Actinomycetes</taxon>
        <taxon>Mycobacteriales</taxon>
        <taxon>Corynebacteriaceae</taxon>
        <taxon>Corynebacterium</taxon>
    </lineage>
</organism>
<dbReference type="PANTHER" id="PTHR43283">
    <property type="entry name" value="BETA-LACTAMASE-RELATED"/>
    <property type="match status" value="1"/>
</dbReference>
<gene>
    <name evidence="2" type="ORF">JZY06_06490</name>
</gene>
<evidence type="ECO:0000313" key="3">
    <source>
        <dbReference type="Proteomes" id="UP000664332"/>
    </source>
</evidence>
<dbReference type="Proteomes" id="UP000664332">
    <property type="component" value="Unassembled WGS sequence"/>
</dbReference>
<dbReference type="Pfam" id="PF00144">
    <property type="entry name" value="Beta-lactamase"/>
    <property type="match status" value="1"/>
</dbReference>
<evidence type="ECO:0000313" key="2">
    <source>
        <dbReference type="EMBL" id="MBN9644261.1"/>
    </source>
</evidence>
<dbReference type="AlphaFoldDB" id="A0A939E0M4"/>
<dbReference type="InterPro" id="IPR050789">
    <property type="entry name" value="Diverse_Enzym_Activities"/>
</dbReference>
<dbReference type="InterPro" id="IPR001466">
    <property type="entry name" value="Beta-lactam-related"/>
</dbReference>
<dbReference type="RefSeq" id="WP_207278704.1">
    <property type="nucleotide sequence ID" value="NZ_JAFLEQ010000008.1"/>
</dbReference>
<protein>
    <submittedName>
        <fullName evidence="2">Beta-lactamase family protein</fullName>
    </submittedName>
</protein>
<dbReference type="SUPFAM" id="SSF56601">
    <property type="entry name" value="beta-lactamase/transpeptidase-like"/>
    <property type="match status" value="1"/>
</dbReference>
<keyword evidence="3" id="KW-1185">Reference proteome</keyword>
<accession>A0A939E0M4</accession>
<dbReference type="EMBL" id="JAFLEQ010000008">
    <property type="protein sequence ID" value="MBN9644261.1"/>
    <property type="molecule type" value="Genomic_DNA"/>
</dbReference>
<feature type="domain" description="Beta-lactamase-related" evidence="1">
    <location>
        <begin position="23"/>
        <end position="258"/>
    </location>
</feature>
<proteinExistence type="predicted"/>